<proteinExistence type="predicted"/>
<evidence type="ECO:0000313" key="1">
    <source>
        <dbReference type="EMBL" id="MCJ2185084.1"/>
    </source>
</evidence>
<evidence type="ECO:0008006" key="3">
    <source>
        <dbReference type="Google" id="ProtNLM"/>
    </source>
</evidence>
<reference evidence="1" key="1">
    <citation type="submission" date="2022-03" db="EMBL/GenBank/DDBJ databases">
        <title>Identification of a novel bacterium isolated from mangrove sediments.</title>
        <authorList>
            <person name="Pan X."/>
        </authorList>
    </citation>
    <scope>NUCLEOTIDE SEQUENCE</scope>
    <source>
        <strain evidence="1">B1949</strain>
    </source>
</reference>
<dbReference type="Proteomes" id="UP001162881">
    <property type="component" value="Unassembled WGS sequence"/>
</dbReference>
<protein>
    <recommendedName>
        <fullName evidence="3">DUF3237 domain-containing protein</fullName>
    </recommendedName>
</protein>
<gene>
    <name evidence="1" type="ORF">MTR62_20690</name>
</gene>
<sequence>MNIEVKEDGRLHLSGAIATVLDVPLRGQAEGFSLAFSDGTLVRGTCLEGTLACRFALANAGTGHAKITRDGVSDRLELEGDYDWITLACGAETLEPLPDPDGPDVLQLTLDIAVSEEA</sequence>
<comment type="caution">
    <text evidence="1">The sequence shown here is derived from an EMBL/GenBank/DDBJ whole genome shotgun (WGS) entry which is preliminary data.</text>
</comment>
<dbReference type="RefSeq" id="WP_244024511.1">
    <property type="nucleotide sequence ID" value="NZ_JALHLF010000213.1"/>
</dbReference>
<accession>A0ABT0BK31</accession>
<dbReference type="EMBL" id="JALHLF010000213">
    <property type="protein sequence ID" value="MCJ2185084.1"/>
    <property type="molecule type" value="Genomic_DNA"/>
</dbReference>
<keyword evidence="2" id="KW-1185">Reference proteome</keyword>
<name>A0ABT0BK31_9SPHN</name>
<organism evidence="1 2">
    <name type="scientific">Novosphingobium organovorum</name>
    <dbReference type="NCBI Taxonomy" id="2930092"/>
    <lineage>
        <taxon>Bacteria</taxon>
        <taxon>Pseudomonadati</taxon>
        <taxon>Pseudomonadota</taxon>
        <taxon>Alphaproteobacteria</taxon>
        <taxon>Sphingomonadales</taxon>
        <taxon>Sphingomonadaceae</taxon>
        <taxon>Novosphingobium</taxon>
    </lineage>
</organism>
<evidence type="ECO:0000313" key="2">
    <source>
        <dbReference type="Proteomes" id="UP001162881"/>
    </source>
</evidence>